<keyword evidence="9 16" id="KW-0732">Signal</keyword>
<evidence type="ECO:0000256" key="3">
    <source>
        <dbReference type="ARBA" id="ARBA00010031"/>
    </source>
</evidence>
<dbReference type="GO" id="GO:0005886">
    <property type="term" value="C:plasma membrane"/>
    <property type="evidence" value="ECO:0007669"/>
    <property type="project" value="UniProtKB-SubCell"/>
</dbReference>
<evidence type="ECO:0000256" key="15">
    <source>
        <dbReference type="PROSITE-ProRule" id="PRU01356"/>
    </source>
</evidence>
<dbReference type="GO" id="GO:0005576">
    <property type="term" value="C:extracellular region"/>
    <property type="evidence" value="ECO:0007669"/>
    <property type="project" value="UniProtKB-SubCell"/>
</dbReference>
<dbReference type="GO" id="GO:0046872">
    <property type="term" value="F:metal ion binding"/>
    <property type="evidence" value="ECO:0007669"/>
    <property type="project" value="UniProtKB-UniRule"/>
</dbReference>
<evidence type="ECO:0000256" key="9">
    <source>
        <dbReference type="ARBA" id="ARBA00022729"/>
    </source>
</evidence>
<dbReference type="Pfam" id="PF05730">
    <property type="entry name" value="CFEM"/>
    <property type="match status" value="1"/>
</dbReference>
<feature type="binding site" description="axial binding residue" evidence="15">
    <location>
        <position position="46"/>
    </location>
    <ligand>
        <name>heme</name>
        <dbReference type="ChEBI" id="CHEBI:30413"/>
    </ligand>
    <ligandPart>
        <name>Fe</name>
        <dbReference type="ChEBI" id="CHEBI:18248"/>
    </ligandPart>
</feature>
<name>A0A6G1KJ24_9PLEO</name>
<comment type="subcellular location">
    <subcellularLocation>
        <location evidence="1">Cell membrane</location>
        <topology evidence="1">Lipid-anchor</topology>
        <topology evidence="1">GPI-anchor</topology>
    </subcellularLocation>
    <subcellularLocation>
        <location evidence="2">Secreted</location>
    </subcellularLocation>
</comment>
<comment type="similarity">
    <text evidence="3">Belongs to the RBT5 family.</text>
</comment>
<dbReference type="EMBL" id="MU005766">
    <property type="protein sequence ID" value="KAF2712401.1"/>
    <property type="molecule type" value="Genomic_DNA"/>
</dbReference>
<evidence type="ECO:0000313" key="19">
    <source>
        <dbReference type="Proteomes" id="UP000799428"/>
    </source>
</evidence>
<dbReference type="InterPro" id="IPR008427">
    <property type="entry name" value="Extracellular_membr_CFEM_dom"/>
</dbReference>
<keyword evidence="19" id="KW-1185">Reference proteome</keyword>
<evidence type="ECO:0000256" key="5">
    <source>
        <dbReference type="ARBA" id="ARBA00022525"/>
    </source>
</evidence>
<organism evidence="18 19">
    <name type="scientific">Pleomassaria siparia CBS 279.74</name>
    <dbReference type="NCBI Taxonomy" id="1314801"/>
    <lineage>
        <taxon>Eukaryota</taxon>
        <taxon>Fungi</taxon>
        <taxon>Dikarya</taxon>
        <taxon>Ascomycota</taxon>
        <taxon>Pezizomycotina</taxon>
        <taxon>Dothideomycetes</taxon>
        <taxon>Pleosporomycetidae</taxon>
        <taxon>Pleosporales</taxon>
        <taxon>Pleomassariaceae</taxon>
        <taxon>Pleomassaria</taxon>
    </lineage>
</organism>
<sequence>MKFSFSAIAFAASIAFVNAQDVTGIPTCALTCFATAVPAAGCSLTDTKCQCTTGKDSITASLTSCVPGKCSADDIAKINPAVEAICANAGVTLSNLPTAASSGASAASTASRTASVTGTKSSTSTSSATGAVQSSGAAVANVANVGVMAMGFAAYWL</sequence>
<keyword evidence="10 15" id="KW-0408">Iron</keyword>
<reference evidence="18" key="1">
    <citation type="journal article" date="2020" name="Stud. Mycol.">
        <title>101 Dothideomycetes genomes: a test case for predicting lifestyles and emergence of pathogens.</title>
        <authorList>
            <person name="Haridas S."/>
            <person name="Albert R."/>
            <person name="Binder M."/>
            <person name="Bloem J."/>
            <person name="Labutti K."/>
            <person name="Salamov A."/>
            <person name="Andreopoulos B."/>
            <person name="Baker S."/>
            <person name="Barry K."/>
            <person name="Bills G."/>
            <person name="Bluhm B."/>
            <person name="Cannon C."/>
            <person name="Castanera R."/>
            <person name="Culley D."/>
            <person name="Daum C."/>
            <person name="Ezra D."/>
            <person name="Gonzalez J."/>
            <person name="Henrissat B."/>
            <person name="Kuo A."/>
            <person name="Liang C."/>
            <person name="Lipzen A."/>
            <person name="Lutzoni F."/>
            <person name="Magnuson J."/>
            <person name="Mondo S."/>
            <person name="Nolan M."/>
            <person name="Ohm R."/>
            <person name="Pangilinan J."/>
            <person name="Park H.-J."/>
            <person name="Ramirez L."/>
            <person name="Alfaro M."/>
            <person name="Sun H."/>
            <person name="Tritt A."/>
            <person name="Yoshinaga Y."/>
            <person name="Zwiers L.-H."/>
            <person name="Turgeon B."/>
            <person name="Goodwin S."/>
            <person name="Spatafora J."/>
            <person name="Crous P."/>
            <person name="Grigoriev I."/>
        </authorList>
    </citation>
    <scope>NUCLEOTIDE SEQUENCE</scope>
    <source>
        <strain evidence="18">CBS 279.74</strain>
    </source>
</reference>
<keyword evidence="14" id="KW-0449">Lipoprotein</keyword>
<protein>
    <recommendedName>
        <fullName evidence="17">CFEM domain-containing protein</fullName>
    </recommendedName>
</protein>
<keyword evidence="13" id="KW-0325">Glycoprotein</keyword>
<keyword evidence="11" id="KW-0472">Membrane</keyword>
<dbReference type="PANTHER" id="PTHR37928">
    <property type="entry name" value="CFEM DOMAIN PROTEIN (AFU_ORTHOLOGUE AFUA_6G14090)"/>
    <property type="match status" value="1"/>
</dbReference>
<evidence type="ECO:0000259" key="17">
    <source>
        <dbReference type="PROSITE" id="PS52012"/>
    </source>
</evidence>
<evidence type="ECO:0000256" key="13">
    <source>
        <dbReference type="ARBA" id="ARBA00023180"/>
    </source>
</evidence>
<evidence type="ECO:0000256" key="2">
    <source>
        <dbReference type="ARBA" id="ARBA00004613"/>
    </source>
</evidence>
<gene>
    <name evidence="18" type="ORF">K504DRAFT_203742</name>
</gene>
<dbReference type="PANTHER" id="PTHR37928:SF2">
    <property type="entry name" value="GPI ANCHORED CFEM DOMAIN PROTEIN (AFU_ORTHOLOGUE AFUA_6G10580)"/>
    <property type="match status" value="1"/>
</dbReference>
<keyword evidence="7" id="KW-0336">GPI-anchor</keyword>
<feature type="signal peptide" evidence="16">
    <location>
        <begin position="1"/>
        <end position="19"/>
    </location>
</feature>
<evidence type="ECO:0000256" key="11">
    <source>
        <dbReference type="ARBA" id="ARBA00023136"/>
    </source>
</evidence>
<evidence type="ECO:0000256" key="16">
    <source>
        <dbReference type="SAM" id="SignalP"/>
    </source>
</evidence>
<keyword evidence="12 15" id="KW-1015">Disulfide bond</keyword>
<dbReference type="AlphaFoldDB" id="A0A6G1KJ24"/>
<dbReference type="Proteomes" id="UP000799428">
    <property type="component" value="Unassembled WGS sequence"/>
</dbReference>
<feature type="disulfide bond" evidence="15">
    <location>
        <begin position="42"/>
        <end position="49"/>
    </location>
</feature>
<comment type="caution">
    <text evidence="15">Lacks conserved residue(s) required for the propagation of feature annotation.</text>
</comment>
<evidence type="ECO:0000256" key="8">
    <source>
        <dbReference type="ARBA" id="ARBA00022723"/>
    </source>
</evidence>
<feature type="chain" id="PRO_5026140988" description="CFEM domain-containing protein" evidence="16">
    <location>
        <begin position="20"/>
        <end position="157"/>
    </location>
</feature>
<keyword evidence="4" id="KW-1003">Cell membrane</keyword>
<evidence type="ECO:0000256" key="4">
    <source>
        <dbReference type="ARBA" id="ARBA00022475"/>
    </source>
</evidence>
<evidence type="ECO:0000256" key="7">
    <source>
        <dbReference type="ARBA" id="ARBA00022622"/>
    </source>
</evidence>
<dbReference type="SMART" id="SM00747">
    <property type="entry name" value="CFEM"/>
    <property type="match status" value="1"/>
</dbReference>
<feature type="domain" description="CFEM" evidence="17">
    <location>
        <begin position="1"/>
        <end position="113"/>
    </location>
</feature>
<keyword evidence="6 15" id="KW-0349">Heme</keyword>
<dbReference type="PROSITE" id="PS52012">
    <property type="entry name" value="CFEM"/>
    <property type="match status" value="1"/>
</dbReference>
<proteinExistence type="inferred from homology"/>
<keyword evidence="5" id="KW-0964">Secreted</keyword>
<evidence type="ECO:0000313" key="18">
    <source>
        <dbReference type="EMBL" id="KAF2712401.1"/>
    </source>
</evidence>
<evidence type="ECO:0000256" key="14">
    <source>
        <dbReference type="ARBA" id="ARBA00023288"/>
    </source>
</evidence>
<keyword evidence="8 15" id="KW-0479">Metal-binding</keyword>
<evidence type="ECO:0000256" key="6">
    <source>
        <dbReference type="ARBA" id="ARBA00022617"/>
    </source>
</evidence>
<dbReference type="OrthoDB" id="3065412at2759"/>
<evidence type="ECO:0000256" key="10">
    <source>
        <dbReference type="ARBA" id="ARBA00023004"/>
    </source>
</evidence>
<evidence type="ECO:0000256" key="1">
    <source>
        <dbReference type="ARBA" id="ARBA00004609"/>
    </source>
</evidence>
<dbReference type="InterPro" id="IPR051735">
    <property type="entry name" value="CFEM_domain"/>
</dbReference>
<dbReference type="GO" id="GO:0098552">
    <property type="term" value="C:side of membrane"/>
    <property type="evidence" value="ECO:0007669"/>
    <property type="project" value="UniProtKB-KW"/>
</dbReference>
<evidence type="ECO:0000256" key="12">
    <source>
        <dbReference type="ARBA" id="ARBA00023157"/>
    </source>
</evidence>
<accession>A0A6G1KJ24</accession>